<comment type="caution">
    <text evidence="1">The sequence shown here is derived from an EMBL/GenBank/DDBJ whole genome shotgun (WGS) entry which is preliminary data.</text>
</comment>
<accession>A0A815ZCF5</accession>
<reference evidence="1" key="1">
    <citation type="submission" date="2021-02" db="EMBL/GenBank/DDBJ databases">
        <authorList>
            <person name="Nowell W R."/>
        </authorList>
    </citation>
    <scope>NUCLEOTIDE SEQUENCE</scope>
</reference>
<evidence type="ECO:0000313" key="2">
    <source>
        <dbReference type="EMBL" id="CAF4448099.1"/>
    </source>
</evidence>
<dbReference type="EMBL" id="CAJNOQ010031563">
    <property type="protein sequence ID" value="CAF1580749.1"/>
    <property type="molecule type" value="Genomic_DNA"/>
</dbReference>
<dbReference type="EMBL" id="CAJOBC010097522">
    <property type="protein sequence ID" value="CAF4448099.1"/>
    <property type="molecule type" value="Genomic_DNA"/>
</dbReference>
<keyword evidence="3" id="KW-1185">Reference proteome</keyword>
<evidence type="ECO:0000313" key="3">
    <source>
        <dbReference type="Proteomes" id="UP000663829"/>
    </source>
</evidence>
<evidence type="ECO:0000313" key="1">
    <source>
        <dbReference type="EMBL" id="CAF1580749.1"/>
    </source>
</evidence>
<name>A0A815ZCF5_9BILA</name>
<dbReference type="Proteomes" id="UP000663829">
    <property type="component" value="Unassembled WGS sequence"/>
</dbReference>
<dbReference type="Proteomes" id="UP000681722">
    <property type="component" value="Unassembled WGS sequence"/>
</dbReference>
<protein>
    <submittedName>
        <fullName evidence="1">Uncharacterized protein</fullName>
    </submittedName>
</protein>
<sequence>MKLIGKFTLDDAHLLSKEKFLSCNHIGTLRFLFLKLNIFTFHYAFTSNKRLKISDDGPNELSLINPLSPSSTLASLKLIFYAEYSPDCSLIEQFSSLLCSLTLSGL</sequence>
<gene>
    <name evidence="1" type="ORF">GPM918_LOCUS41070</name>
    <name evidence="2" type="ORF">SRO942_LOCUS42078</name>
</gene>
<dbReference type="AlphaFoldDB" id="A0A815ZCF5"/>
<proteinExistence type="predicted"/>
<organism evidence="1 3">
    <name type="scientific">Didymodactylos carnosus</name>
    <dbReference type="NCBI Taxonomy" id="1234261"/>
    <lineage>
        <taxon>Eukaryota</taxon>
        <taxon>Metazoa</taxon>
        <taxon>Spiralia</taxon>
        <taxon>Gnathifera</taxon>
        <taxon>Rotifera</taxon>
        <taxon>Eurotatoria</taxon>
        <taxon>Bdelloidea</taxon>
        <taxon>Philodinida</taxon>
        <taxon>Philodinidae</taxon>
        <taxon>Didymodactylos</taxon>
    </lineage>
</organism>